<dbReference type="Proteomes" id="UP001066276">
    <property type="component" value="Chromosome 1_1"/>
</dbReference>
<feature type="compositionally biased region" description="Basic and acidic residues" evidence="1">
    <location>
        <begin position="159"/>
        <end position="172"/>
    </location>
</feature>
<feature type="compositionally biased region" description="Basic and acidic residues" evidence="1">
    <location>
        <begin position="80"/>
        <end position="107"/>
    </location>
</feature>
<gene>
    <name evidence="2" type="ORF">NDU88_001818</name>
</gene>
<protein>
    <submittedName>
        <fullName evidence="2">Uncharacterized protein</fullName>
    </submittedName>
</protein>
<dbReference type="AlphaFoldDB" id="A0AAV7WJI0"/>
<organism evidence="2 3">
    <name type="scientific">Pleurodeles waltl</name>
    <name type="common">Iberian ribbed newt</name>
    <dbReference type="NCBI Taxonomy" id="8319"/>
    <lineage>
        <taxon>Eukaryota</taxon>
        <taxon>Metazoa</taxon>
        <taxon>Chordata</taxon>
        <taxon>Craniata</taxon>
        <taxon>Vertebrata</taxon>
        <taxon>Euteleostomi</taxon>
        <taxon>Amphibia</taxon>
        <taxon>Batrachia</taxon>
        <taxon>Caudata</taxon>
        <taxon>Salamandroidea</taxon>
        <taxon>Salamandridae</taxon>
        <taxon>Pleurodelinae</taxon>
        <taxon>Pleurodeles</taxon>
    </lineage>
</organism>
<reference evidence="2" key="1">
    <citation type="journal article" date="2022" name="bioRxiv">
        <title>Sequencing and chromosome-scale assembly of the giantPleurodeles waltlgenome.</title>
        <authorList>
            <person name="Brown T."/>
            <person name="Elewa A."/>
            <person name="Iarovenko S."/>
            <person name="Subramanian E."/>
            <person name="Araus A.J."/>
            <person name="Petzold A."/>
            <person name="Susuki M."/>
            <person name="Suzuki K.-i.T."/>
            <person name="Hayashi T."/>
            <person name="Toyoda A."/>
            <person name="Oliveira C."/>
            <person name="Osipova E."/>
            <person name="Leigh N.D."/>
            <person name="Simon A."/>
            <person name="Yun M.H."/>
        </authorList>
    </citation>
    <scope>NUCLEOTIDE SEQUENCE</scope>
    <source>
        <strain evidence="2">20211129_DDA</strain>
        <tissue evidence="2">Liver</tissue>
    </source>
</reference>
<name>A0AAV7WJI0_PLEWA</name>
<feature type="compositionally biased region" description="Basic and acidic residues" evidence="1">
    <location>
        <begin position="52"/>
        <end position="62"/>
    </location>
</feature>
<dbReference type="EMBL" id="JANPWB010000001">
    <property type="protein sequence ID" value="KAJ1214192.1"/>
    <property type="molecule type" value="Genomic_DNA"/>
</dbReference>
<proteinExistence type="predicted"/>
<evidence type="ECO:0000313" key="2">
    <source>
        <dbReference type="EMBL" id="KAJ1214192.1"/>
    </source>
</evidence>
<evidence type="ECO:0000256" key="1">
    <source>
        <dbReference type="SAM" id="MobiDB-lite"/>
    </source>
</evidence>
<feature type="region of interest" description="Disordered" evidence="1">
    <location>
        <begin position="41"/>
        <end position="114"/>
    </location>
</feature>
<keyword evidence="3" id="KW-1185">Reference proteome</keyword>
<comment type="caution">
    <text evidence="2">The sequence shown here is derived from an EMBL/GenBank/DDBJ whole genome shotgun (WGS) entry which is preliminary data.</text>
</comment>
<accession>A0AAV7WJI0</accession>
<feature type="region of interest" description="Disordered" evidence="1">
    <location>
        <begin position="133"/>
        <end position="172"/>
    </location>
</feature>
<evidence type="ECO:0000313" key="3">
    <source>
        <dbReference type="Proteomes" id="UP001066276"/>
    </source>
</evidence>
<sequence>MESCPRGTAGRTDEQEVTSDLYIRVTRTEILRGEKRKWCVPDKPEEDLWTETEERVTPRTERGTGTWEADECETTNDVRGNPETKKQLRPDPKTPTETPRRNGESHHVPGGAWHTQVRLYLKLKLLPEWMRGGRNLEGAEGGLGQENKERGNGLTVPRRGGEDDHPPMQNRE</sequence>